<organism evidence="2 3">
    <name type="scientific">Nonomuraea thailandensis</name>
    <dbReference type="NCBI Taxonomy" id="1188745"/>
    <lineage>
        <taxon>Bacteria</taxon>
        <taxon>Bacillati</taxon>
        <taxon>Actinomycetota</taxon>
        <taxon>Actinomycetes</taxon>
        <taxon>Streptosporangiales</taxon>
        <taxon>Streptosporangiaceae</taxon>
        <taxon>Nonomuraea</taxon>
    </lineage>
</organism>
<feature type="compositionally biased region" description="Low complexity" evidence="1">
    <location>
        <begin position="120"/>
        <end position="132"/>
    </location>
</feature>
<evidence type="ECO:0000313" key="3">
    <source>
        <dbReference type="Proteomes" id="UP001139648"/>
    </source>
</evidence>
<protein>
    <submittedName>
        <fullName evidence="2">Uncharacterized protein</fullName>
    </submittedName>
</protein>
<comment type="caution">
    <text evidence="2">The sequence shown here is derived from an EMBL/GenBank/DDBJ whole genome shotgun (WGS) entry which is preliminary data.</text>
</comment>
<accession>A0A9X2GIE5</accession>
<feature type="region of interest" description="Disordered" evidence="1">
    <location>
        <begin position="43"/>
        <end position="65"/>
    </location>
</feature>
<sequence>MTRSMAESSGGIRYRPLESIAAFCLDRLAGDDPVFQRRDRYYTEPAEQVRPHLHGPAQRQGLDRLDGETPNLRAALEHATDSALALRLVDAWRGTGICVAGTARPAPVSQRPWRCPARSPPGRRYGRPGSPC</sequence>
<name>A0A9X2GIE5_9ACTN</name>
<keyword evidence="3" id="KW-1185">Reference proteome</keyword>
<dbReference type="RefSeq" id="WP_253745367.1">
    <property type="nucleotide sequence ID" value="NZ_BAABKA010000065.1"/>
</dbReference>
<dbReference type="EMBL" id="JAMZEB010000002">
    <property type="protein sequence ID" value="MCP2358280.1"/>
    <property type="molecule type" value="Genomic_DNA"/>
</dbReference>
<dbReference type="AlphaFoldDB" id="A0A9X2GIE5"/>
<gene>
    <name evidence="2" type="ORF">HD597_005300</name>
</gene>
<reference evidence="2" key="1">
    <citation type="submission" date="2022-06" db="EMBL/GenBank/DDBJ databases">
        <title>Sequencing the genomes of 1000 actinobacteria strains.</title>
        <authorList>
            <person name="Klenk H.-P."/>
        </authorList>
    </citation>
    <scope>NUCLEOTIDE SEQUENCE</scope>
    <source>
        <strain evidence="2">DSM 46694</strain>
    </source>
</reference>
<dbReference type="Proteomes" id="UP001139648">
    <property type="component" value="Unassembled WGS sequence"/>
</dbReference>
<evidence type="ECO:0000256" key="1">
    <source>
        <dbReference type="SAM" id="MobiDB-lite"/>
    </source>
</evidence>
<feature type="region of interest" description="Disordered" evidence="1">
    <location>
        <begin position="106"/>
        <end position="132"/>
    </location>
</feature>
<proteinExistence type="predicted"/>
<evidence type="ECO:0000313" key="2">
    <source>
        <dbReference type="EMBL" id="MCP2358280.1"/>
    </source>
</evidence>